<evidence type="ECO:0000256" key="1">
    <source>
        <dbReference type="ARBA" id="ARBA00022630"/>
    </source>
</evidence>
<dbReference type="SUPFAM" id="SSF51905">
    <property type="entry name" value="FAD/NAD(P)-binding domain"/>
    <property type="match status" value="1"/>
</dbReference>
<sequence>MKSIIIIGNGPAGISAALYTVRAGINTTVIGSGLGSLGKADKIENYYGFEYPVSGTRLVENGITQAKRLGAKIIKEEVVAISSINLNPDSSAISNGFSVRTDKHEYLSDAVILATGTSRTSPPIKGLQELEGKGISYCAICDAFFYKGKNVAVLGSGEYALNEAKELLPVVNSVTVLTNGTEPAVNFPKEVKIEKQAVASFNPGPSNPLLGGIGSLESVTLNGEDKIKLDGVFVAYGTAGSTALAKKIGAFTEGNKIIVNSDMSTNVPGLYAAGDCIGGLLQISKAVSDGAIAGTSAIKFLRK</sequence>
<dbReference type="EMBL" id="CP047591">
    <property type="protein sequence ID" value="QHI71368.1"/>
    <property type="molecule type" value="Genomic_DNA"/>
</dbReference>
<proteinExistence type="predicted"/>
<evidence type="ECO:0000256" key="2">
    <source>
        <dbReference type="ARBA" id="ARBA00023002"/>
    </source>
</evidence>
<keyword evidence="1" id="KW-0285">Flavoprotein</keyword>
<dbReference type="Gene3D" id="3.50.50.60">
    <property type="entry name" value="FAD/NAD(P)-binding domain"/>
    <property type="match status" value="2"/>
</dbReference>
<dbReference type="AlphaFoldDB" id="A0A6P1MH78"/>
<name>A0A6P1MH78_9FIRM</name>
<evidence type="ECO:0000259" key="3">
    <source>
        <dbReference type="Pfam" id="PF07992"/>
    </source>
</evidence>
<evidence type="ECO:0000313" key="5">
    <source>
        <dbReference type="Proteomes" id="UP000463883"/>
    </source>
</evidence>
<dbReference type="PANTHER" id="PTHR48105">
    <property type="entry name" value="THIOREDOXIN REDUCTASE 1-RELATED-RELATED"/>
    <property type="match status" value="1"/>
</dbReference>
<keyword evidence="2" id="KW-0560">Oxidoreductase</keyword>
<dbReference type="InterPro" id="IPR036188">
    <property type="entry name" value="FAD/NAD-bd_sf"/>
</dbReference>
<dbReference type="InterPro" id="IPR050097">
    <property type="entry name" value="Ferredoxin-NADP_redctase_2"/>
</dbReference>
<dbReference type="InterPro" id="IPR023753">
    <property type="entry name" value="FAD/NAD-binding_dom"/>
</dbReference>
<organism evidence="4 5">
    <name type="scientific">Aminipila terrae</name>
    <dbReference type="NCBI Taxonomy" id="2697030"/>
    <lineage>
        <taxon>Bacteria</taxon>
        <taxon>Bacillati</taxon>
        <taxon>Bacillota</taxon>
        <taxon>Clostridia</taxon>
        <taxon>Peptostreptococcales</taxon>
        <taxon>Anaerovoracaceae</taxon>
        <taxon>Aminipila</taxon>
    </lineage>
</organism>
<dbReference type="RefSeq" id="WP_162361141.1">
    <property type="nucleotide sequence ID" value="NZ_CP047591.1"/>
</dbReference>
<dbReference type="KEGG" id="amic:Ami3637_02265"/>
<keyword evidence="5" id="KW-1185">Reference proteome</keyword>
<evidence type="ECO:0000313" key="4">
    <source>
        <dbReference type="EMBL" id="QHI71368.1"/>
    </source>
</evidence>
<accession>A0A6P1MH78</accession>
<dbReference type="Proteomes" id="UP000463883">
    <property type="component" value="Chromosome"/>
</dbReference>
<protein>
    <submittedName>
        <fullName evidence="4">FAD-dependent oxidoreductase</fullName>
    </submittedName>
</protein>
<dbReference type="GO" id="GO:0016491">
    <property type="term" value="F:oxidoreductase activity"/>
    <property type="evidence" value="ECO:0007669"/>
    <property type="project" value="UniProtKB-KW"/>
</dbReference>
<dbReference type="Pfam" id="PF07992">
    <property type="entry name" value="Pyr_redox_2"/>
    <property type="match status" value="1"/>
</dbReference>
<dbReference type="PRINTS" id="PR00469">
    <property type="entry name" value="PNDRDTASEII"/>
</dbReference>
<reference evidence="4 5" key="1">
    <citation type="submission" date="2020-01" db="EMBL/GenBank/DDBJ databases">
        <title>Genomic analysis of Aminipila sp. CBA3637.</title>
        <authorList>
            <person name="Kim Y.B."/>
            <person name="Roh S.W."/>
        </authorList>
    </citation>
    <scope>NUCLEOTIDE SEQUENCE [LARGE SCALE GENOMIC DNA]</scope>
    <source>
        <strain evidence="4 5">CBA3637</strain>
    </source>
</reference>
<gene>
    <name evidence="4" type="ORF">Ami3637_02265</name>
</gene>
<feature type="domain" description="FAD/NAD(P)-binding" evidence="3">
    <location>
        <begin position="3"/>
        <end position="290"/>
    </location>
</feature>
<dbReference type="PRINTS" id="PR00368">
    <property type="entry name" value="FADPNR"/>
</dbReference>